<dbReference type="InterPro" id="IPR027417">
    <property type="entry name" value="P-loop_NTPase"/>
</dbReference>
<comment type="similarity">
    <text evidence="1">Belongs to the TRAFAC class dynamin-like GTPase superfamily. Very large inducible GTPase (VLIG) family.</text>
</comment>
<name>A0AAV2ZR46_PYXAD</name>
<dbReference type="Proteomes" id="UP001181693">
    <property type="component" value="Unassembled WGS sequence"/>
</dbReference>
<dbReference type="InterPro" id="IPR058641">
    <property type="entry name" value="GVIN1_dom"/>
</dbReference>
<comment type="caution">
    <text evidence="3">The sequence shown here is derived from an EMBL/GenBank/DDBJ whole genome shotgun (WGS) entry which is preliminary data.</text>
</comment>
<sequence length="1451" mass="169363">MILHCSDGFLQQEIVYKMSKCQFAVPLLLPACDTPGCTFLLWAMRDIVKRWRPQSLVDRKGFKEGNIVNISMPLFSFVRLGDCSLSKSDILNQIISSSQRLLPFFIHRNLEGGNIPRKISDGLVETSWYFPTGQGNSDNFPEPIMVANLRGDVASNWTQFTFLRDFSTAVFIFVDSISEKDYQLLSRLGDAHPKYYFVLSNAEITSVTLDFLRKLSPILGIDKGQVLVKRRNVSHAELVKKLQMLIADLINTSPAATKLQDLVHKACKLGICVDENSKECQTAKHRALDIMKHIKDVVKYKQNTMILQGELWKKISDTDKELYRMKKQGNECLEKYRVRLKKEKYNLLEQQSKHSLPPEMEMFIKSLYQLNPLEKRFFLKWMRLFLDSVSMTRLTYLQNPKPNESIDNSKEDQIKYLSYLGIEHFIREMSQFYEAECFQVQEDKLKESERKFCNLPGVAADLLLNGFPLELIDGDASNIPLRWISDVLSELDEKTDGQVSLRVITVLGVQSTGKSTLLNTMFGLHFPVSSGRCTRGAFMTLIKVKENFQEELGCEFILVIDTEGLKAPEHTSLEGSYDHDNELATLVVGLSDVTIINLSMENVTEMNDILQIVVHAFLRMTKFGRKPNCRFVHQNVADISAFWNNLRGRKKFRQQLDEMTIFAAKMEKRREVNEFADVLDHDLENNSVYIPGLWCGDPPMASVNFGYSESTYELKRNLIEFLKQLPNAQTVYDFSKWLRQLWENIRHETFIYSFRNSQVASAYDQLTVKYSELQWKFRKATYNWLAETENVIRNQTRLFQTDMREKFNAELQNLLEEEEQSIKKSLEKYFERDAANAGIIEGYKEEFFRSVKLLRSQNETHLRSKLEDAIKIQKNKRELQVKKDQCHQIIQDKVSALIEYYRETNLIPDNQMINKEFTKVWDEAFSGFQFVSLTRRNIEEDIFGHLQKDLQKKPGLVTAKLLENQNLEKYEHVDFTVDTYYIAEPWGPEDDYTNLHIRLKSFANWLLEKCLGYVKGKVNLRGDYQENYCQDLLDMINNELNQENLQEFRTTDLFELDLKLHILGRAAPIFQTMHDGYIQENDPKLCLERLKPQYFCKFQNIYQMKDASQNMAKNFCDVCLKPAITEYIYKNFGKEIVDDILLGEDSRKYSSRTFFQFDLLKTLLLDNDFQEYINYIIDYKQFVDTRISKYIRKKYKKSMALKNLHSKILSFISRRVVDVLNYLKVLESSDISLFMENFLNMLARELVFSHGVVKAIIYQSQTTVEEFSSNIQVFLLKTEEEIKQEFNSLSFKAVLSKMTERPEDELFKRISGCGKQCPFCRVPCEAGGLDHQEHFASIHRPQGLGGCKDHQTRKLDHIICTTDVLGNREFRTLKSAKKFVPYSQYHSCYPDWSIQPDRSVTASDYWKYVLKEFNAKFAEYYNNKPADIPEEWQCITQDQALRSLQETFNIS</sequence>
<organism evidence="3 4">
    <name type="scientific">Pyxicephalus adspersus</name>
    <name type="common">African bullfrog</name>
    <dbReference type="NCBI Taxonomy" id="30357"/>
    <lineage>
        <taxon>Eukaryota</taxon>
        <taxon>Metazoa</taxon>
        <taxon>Chordata</taxon>
        <taxon>Craniata</taxon>
        <taxon>Vertebrata</taxon>
        <taxon>Euteleostomi</taxon>
        <taxon>Amphibia</taxon>
        <taxon>Batrachia</taxon>
        <taxon>Anura</taxon>
        <taxon>Neobatrachia</taxon>
        <taxon>Ranoidea</taxon>
        <taxon>Pyxicephalidae</taxon>
        <taxon>Pyxicephalinae</taxon>
        <taxon>Pyxicephalus</taxon>
    </lineage>
</organism>
<keyword evidence="4" id="KW-1185">Reference proteome</keyword>
<dbReference type="EMBL" id="DYDO01000008">
    <property type="protein sequence ID" value="DBA19091.1"/>
    <property type="molecule type" value="Genomic_DNA"/>
</dbReference>
<dbReference type="SUPFAM" id="SSF52540">
    <property type="entry name" value="P-loop containing nucleoside triphosphate hydrolases"/>
    <property type="match status" value="1"/>
</dbReference>
<dbReference type="Pfam" id="PF25683">
    <property type="entry name" value="URGCP_GTPase"/>
    <property type="match status" value="1"/>
</dbReference>
<dbReference type="InterPro" id="IPR057365">
    <property type="entry name" value="URGCP"/>
</dbReference>
<evidence type="ECO:0000313" key="4">
    <source>
        <dbReference type="Proteomes" id="UP001181693"/>
    </source>
</evidence>
<gene>
    <name evidence="3" type="ORF">GDO54_014964</name>
</gene>
<feature type="domain" description="VLIG-type G" evidence="2">
    <location>
        <begin position="498"/>
        <end position="742"/>
    </location>
</feature>
<reference evidence="3" key="1">
    <citation type="thesis" date="2020" institute="ProQuest LLC" country="789 East Eisenhower Parkway, Ann Arbor, MI, USA">
        <title>Comparative Genomics and Chromosome Evolution.</title>
        <authorList>
            <person name="Mudd A.B."/>
        </authorList>
    </citation>
    <scope>NUCLEOTIDE SEQUENCE</scope>
    <source>
        <strain evidence="3">1538</strain>
        <tissue evidence="3">Blood</tissue>
    </source>
</reference>
<evidence type="ECO:0000313" key="3">
    <source>
        <dbReference type="EMBL" id="DBA19091.1"/>
    </source>
</evidence>
<accession>A0AAV2ZR46</accession>
<protein>
    <recommendedName>
        <fullName evidence="2">VLIG-type G domain-containing protein</fullName>
    </recommendedName>
</protein>
<evidence type="ECO:0000256" key="1">
    <source>
        <dbReference type="ARBA" id="ARBA00006828"/>
    </source>
</evidence>
<dbReference type="GO" id="GO:0005525">
    <property type="term" value="F:GTP binding"/>
    <property type="evidence" value="ECO:0007669"/>
    <property type="project" value="InterPro"/>
</dbReference>
<dbReference type="InterPro" id="IPR052986">
    <property type="entry name" value="VLIG_GTPase"/>
</dbReference>
<dbReference type="PANTHER" id="PTHR14819:SF9">
    <property type="entry name" value="UP-REGULATOR OF CELL PROLIFERATION-LIKE"/>
    <property type="match status" value="1"/>
</dbReference>
<dbReference type="PROSITE" id="PS51717">
    <property type="entry name" value="G_VLIG"/>
    <property type="match status" value="1"/>
</dbReference>
<dbReference type="Pfam" id="PF25974">
    <property type="entry name" value="URGCP_9th"/>
    <property type="match status" value="1"/>
</dbReference>
<dbReference type="Pfam" id="PF25496">
    <property type="entry name" value="URGCP"/>
    <property type="match status" value="1"/>
</dbReference>
<dbReference type="PANTHER" id="PTHR14819">
    <property type="entry name" value="GTP-BINDING"/>
    <property type="match status" value="1"/>
</dbReference>
<evidence type="ECO:0000259" key="2">
    <source>
        <dbReference type="PROSITE" id="PS51717"/>
    </source>
</evidence>
<dbReference type="Gene3D" id="3.40.50.300">
    <property type="entry name" value="P-loop containing nucleotide triphosphate hydrolases"/>
    <property type="match status" value="1"/>
</dbReference>
<proteinExistence type="inferred from homology"/>
<dbReference type="InterPro" id="IPR030383">
    <property type="entry name" value="G_VLIG_dom"/>
</dbReference>